<feature type="domain" description="CdaR GGDEF-like" evidence="1">
    <location>
        <begin position="33"/>
        <end position="157"/>
    </location>
</feature>
<accession>A0A937RCC8</accession>
<organism evidence="2 3">
    <name type="scientific">Frankia nepalensis</name>
    <dbReference type="NCBI Taxonomy" id="1836974"/>
    <lineage>
        <taxon>Bacteria</taxon>
        <taxon>Bacillati</taxon>
        <taxon>Actinomycetota</taxon>
        <taxon>Actinomycetes</taxon>
        <taxon>Frankiales</taxon>
        <taxon>Frankiaceae</taxon>
        <taxon>Frankia</taxon>
    </lineage>
</organism>
<dbReference type="InterPro" id="IPR041522">
    <property type="entry name" value="CdaR_GGDEF"/>
</dbReference>
<dbReference type="EMBL" id="JAEACQ010000126">
    <property type="protein sequence ID" value="MBL7626299.1"/>
    <property type="molecule type" value="Genomic_DNA"/>
</dbReference>
<dbReference type="Proteomes" id="UP000604475">
    <property type="component" value="Unassembled WGS sequence"/>
</dbReference>
<name>A0A937RCC8_9ACTN</name>
<evidence type="ECO:0000259" key="1">
    <source>
        <dbReference type="Pfam" id="PF17853"/>
    </source>
</evidence>
<sequence length="248" mass="26685">MTRLLRRRGSIDTERTRRAGVLLALLDGKLDRQTAAAALSLSDSDPVVLATARPTSDDARESDAARVVDLVALHDEYWHPGAAAALEAGEVHLLLPVATHGHVEERLADRLRKLGADLVTAARRSTRVALTVGFGPAVPGLAQAARSRHLAVQVLDVLRGDPDRHGPVATLGDVRAEVVLAALLEGEPFDDEDPRLTQVRAILAHDAAQGSEYAQTLLTYLGTFGDIVATAQQPRSRQRRPQPSPSRR</sequence>
<dbReference type="RefSeq" id="WP_202999659.1">
    <property type="nucleotide sequence ID" value="NZ_JADWYU010000025.1"/>
</dbReference>
<protein>
    <recommendedName>
        <fullName evidence="1">CdaR GGDEF-like domain-containing protein</fullName>
    </recommendedName>
</protein>
<keyword evidence="3" id="KW-1185">Reference proteome</keyword>
<dbReference type="PANTHER" id="PTHR33744">
    <property type="entry name" value="CARBOHYDRATE DIACID REGULATOR"/>
    <property type="match status" value="1"/>
</dbReference>
<evidence type="ECO:0000313" key="2">
    <source>
        <dbReference type="EMBL" id="MBL7626299.1"/>
    </source>
</evidence>
<evidence type="ECO:0000313" key="3">
    <source>
        <dbReference type="Proteomes" id="UP000604475"/>
    </source>
</evidence>
<dbReference type="AlphaFoldDB" id="A0A937RCC8"/>
<reference evidence="2" key="1">
    <citation type="submission" date="2020-12" db="EMBL/GenBank/DDBJ databases">
        <title>Genomic characterization of non-nitrogen-fixing Frankia strains.</title>
        <authorList>
            <person name="Carlos-Shanley C."/>
            <person name="Guerra T."/>
            <person name="Hahn D."/>
        </authorList>
    </citation>
    <scope>NUCLEOTIDE SEQUENCE</scope>
    <source>
        <strain evidence="2">CN6</strain>
    </source>
</reference>
<comment type="caution">
    <text evidence="2">The sequence shown here is derived from an EMBL/GenBank/DDBJ whole genome shotgun (WGS) entry which is preliminary data.</text>
</comment>
<dbReference type="Pfam" id="PF17853">
    <property type="entry name" value="GGDEF_2"/>
    <property type="match status" value="1"/>
</dbReference>
<dbReference type="InterPro" id="IPR051448">
    <property type="entry name" value="CdaR-like_regulators"/>
</dbReference>
<dbReference type="PANTHER" id="PTHR33744:SF17">
    <property type="entry name" value="CONSERVED PROTEIN"/>
    <property type="match status" value="1"/>
</dbReference>
<proteinExistence type="predicted"/>
<gene>
    <name evidence="2" type="ORF">I7412_03735</name>
</gene>